<dbReference type="EMBL" id="JAENHL010000007">
    <property type="protein sequence ID" value="MBK1867941.1"/>
    <property type="molecule type" value="Genomic_DNA"/>
</dbReference>
<comment type="caution">
    <text evidence="1">The sequence shown here is derived from an EMBL/GenBank/DDBJ whole genome shotgun (WGS) entry which is preliminary data.</text>
</comment>
<sequence>MNTETLALERAASRSPVLAQMLLCSFLWATSFLLMKLIGADLAPLPLTALRGLMGGGLLALWVMWRGQPVLPKGREWRDWAVLGLLQGLIPNTLTAYALTQIAAGLTSMMQATAPLMVAVLAHFLFADERLSPRRLCGVLVGFAGMAVLIGPSGDSLQSGSFWGPLAMIVTAVSYALGSLYVRSIPVAEPARLALGQQAFSGIPATLAVLVFFGPQAFAAAPEHLLALSALGIFATALPIVLFMSILRRAGPTLGSMNGYLTPAWTVLLGFLVLGETTSLHEIAGGIIVLLGVLLANERRPIRPK</sequence>
<keyword evidence="2" id="KW-1185">Reference proteome</keyword>
<protein>
    <submittedName>
        <fullName evidence="1">DMT family transporter</fullName>
    </submittedName>
</protein>
<evidence type="ECO:0000313" key="1">
    <source>
        <dbReference type="EMBL" id="MBK1867941.1"/>
    </source>
</evidence>
<reference evidence="1" key="1">
    <citation type="submission" date="2021-01" db="EMBL/GenBank/DDBJ databases">
        <authorList>
            <person name="Sun Q."/>
        </authorList>
    </citation>
    <scope>NUCLEOTIDE SEQUENCE</scope>
    <source>
        <strain evidence="1">YIM B02566</strain>
    </source>
</reference>
<organism evidence="1 2">
    <name type="scientific">Taklimakanibacter albus</name>
    <dbReference type="NCBI Taxonomy" id="2800327"/>
    <lineage>
        <taxon>Bacteria</taxon>
        <taxon>Pseudomonadati</taxon>
        <taxon>Pseudomonadota</taxon>
        <taxon>Alphaproteobacteria</taxon>
        <taxon>Hyphomicrobiales</taxon>
        <taxon>Aestuariivirgaceae</taxon>
        <taxon>Taklimakanibacter</taxon>
    </lineage>
</organism>
<gene>
    <name evidence="1" type="ORF">JHL16_16410</name>
</gene>
<evidence type="ECO:0000313" key="2">
    <source>
        <dbReference type="Proteomes" id="UP000616151"/>
    </source>
</evidence>
<proteinExistence type="predicted"/>
<accession>A0ACC5R5J1</accession>
<dbReference type="Proteomes" id="UP000616151">
    <property type="component" value="Unassembled WGS sequence"/>
</dbReference>
<name>A0ACC5R5J1_9HYPH</name>